<sequence length="186" mass="21319">MEYPSGQPLSSTYFVISFQRESRTSRSEGASGFELALATSALRVAYRPGGLVVLELVTYLFPMPLHVPPRPLWLCTSGRVVKQALLVRQLEEELRLRTRGPSVEMQQQMEILFQENDHLTRELSIMRETVKELEIRVETQKQTLAARDESIKKLLEMLQNKGVGEFSLILWAALNNWHQGIPKLRV</sequence>
<keyword evidence="11" id="KW-1185">Reference proteome</keyword>
<evidence type="ECO:0000256" key="3">
    <source>
        <dbReference type="ARBA" id="ARBA00022553"/>
    </source>
</evidence>
<dbReference type="PANTHER" id="PTHR18861">
    <property type="entry name" value="ELKS/RAB6-INTERACTING/CAST PROTEIN"/>
    <property type="match status" value="1"/>
</dbReference>
<comment type="caution">
    <text evidence="10">The sequence shown here is derived from an EMBL/GenBank/DDBJ whole genome shotgun (WGS) entry which is preliminary data.</text>
</comment>
<name>A0AAE1LBF1_9NEOP</name>
<evidence type="ECO:0000256" key="6">
    <source>
        <dbReference type="ARBA" id="ARBA00023212"/>
    </source>
</evidence>
<comment type="subcellular location">
    <subcellularLocation>
        <location evidence="1">Cytoplasm</location>
        <location evidence="1">Cytoskeleton</location>
    </subcellularLocation>
    <subcellularLocation>
        <location evidence="8">Presynapse</location>
    </subcellularLocation>
</comment>
<evidence type="ECO:0000313" key="11">
    <source>
        <dbReference type="Proteomes" id="UP001219518"/>
    </source>
</evidence>
<dbReference type="GO" id="GO:0048788">
    <property type="term" value="C:cytoskeleton of presynaptic active zone"/>
    <property type="evidence" value="ECO:0007669"/>
    <property type="project" value="TreeGrafter"/>
</dbReference>
<evidence type="ECO:0000256" key="7">
    <source>
        <dbReference type="ARBA" id="ARBA00023273"/>
    </source>
</evidence>
<dbReference type="PANTHER" id="PTHR18861:SF0">
    <property type="entry name" value="BRUCHPILOT, ISOFORM J"/>
    <property type="match status" value="1"/>
</dbReference>
<gene>
    <name evidence="10" type="ORF">KUF71_023278</name>
</gene>
<evidence type="ECO:0000256" key="5">
    <source>
        <dbReference type="ARBA" id="ARBA00023054"/>
    </source>
</evidence>
<reference evidence="10" key="2">
    <citation type="journal article" date="2023" name="BMC Genomics">
        <title>Pest status, molecular evolution, and epigenetic factors derived from the genome assembly of Frankliniella fusca, a thysanopteran phytovirus vector.</title>
        <authorList>
            <person name="Catto M.A."/>
            <person name="Labadie P.E."/>
            <person name="Jacobson A.L."/>
            <person name="Kennedy G.G."/>
            <person name="Srinivasan R."/>
            <person name="Hunt B.G."/>
        </authorList>
    </citation>
    <scope>NUCLEOTIDE SEQUENCE</scope>
    <source>
        <strain evidence="10">PL_HMW_Pooled</strain>
    </source>
</reference>
<dbReference type="Pfam" id="PF10174">
    <property type="entry name" value="Cast"/>
    <property type="match status" value="1"/>
</dbReference>
<keyword evidence="3" id="KW-0597">Phosphoprotein</keyword>
<dbReference type="GO" id="GO:0030424">
    <property type="term" value="C:axon"/>
    <property type="evidence" value="ECO:0007669"/>
    <property type="project" value="UniProtKB-SubCell"/>
</dbReference>
<dbReference type="EMBL" id="JAHWGI010000339">
    <property type="protein sequence ID" value="KAK3913821.1"/>
    <property type="molecule type" value="Genomic_DNA"/>
</dbReference>
<reference evidence="10" key="1">
    <citation type="submission" date="2021-07" db="EMBL/GenBank/DDBJ databases">
        <authorList>
            <person name="Catto M.A."/>
            <person name="Jacobson A."/>
            <person name="Kennedy G."/>
            <person name="Labadie P."/>
            <person name="Hunt B.G."/>
            <person name="Srinivasan R."/>
        </authorList>
    </citation>
    <scope>NUCLEOTIDE SEQUENCE</scope>
    <source>
        <strain evidence="10">PL_HMW_Pooled</strain>
        <tissue evidence="10">Head</tissue>
    </source>
</reference>
<keyword evidence="4" id="KW-0770">Synapse</keyword>
<dbReference type="GO" id="GO:0048167">
    <property type="term" value="P:regulation of synaptic plasticity"/>
    <property type="evidence" value="ECO:0007669"/>
    <property type="project" value="TreeGrafter"/>
</dbReference>
<organism evidence="10 11">
    <name type="scientific">Frankliniella fusca</name>
    <dbReference type="NCBI Taxonomy" id="407009"/>
    <lineage>
        <taxon>Eukaryota</taxon>
        <taxon>Metazoa</taxon>
        <taxon>Ecdysozoa</taxon>
        <taxon>Arthropoda</taxon>
        <taxon>Hexapoda</taxon>
        <taxon>Insecta</taxon>
        <taxon>Pterygota</taxon>
        <taxon>Neoptera</taxon>
        <taxon>Paraneoptera</taxon>
        <taxon>Thysanoptera</taxon>
        <taxon>Terebrantia</taxon>
        <taxon>Thripoidea</taxon>
        <taxon>Thripidae</taxon>
        <taxon>Frankliniella</taxon>
    </lineage>
</organism>
<evidence type="ECO:0000256" key="4">
    <source>
        <dbReference type="ARBA" id="ARBA00023018"/>
    </source>
</evidence>
<evidence type="ECO:0000256" key="2">
    <source>
        <dbReference type="ARBA" id="ARBA00022490"/>
    </source>
</evidence>
<evidence type="ECO:0000313" key="10">
    <source>
        <dbReference type="EMBL" id="KAK3913821.1"/>
    </source>
</evidence>
<feature type="coiled-coil region" evidence="9">
    <location>
        <begin position="102"/>
        <end position="143"/>
    </location>
</feature>
<accession>A0AAE1LBF1</accession>
<protein>
    <submittedName>
        <fullName evidence="10">ERC protein 2</fullName>
    </submittedName>
</protein>
<dbReference type="GO" id="GO:0007274">
    <property type="term" value="P:neuromuscular synaptic transmission"/>
    <property type="evidence" value="ECO:0007669"/>
    <property type="project" value="TreeGrafter"/>
</dbReference>
<evidence type="ECO:0000256" key="9">
    <source>
        <dbReference type="SAM" id="Coils"/>
    </source>
</evidence>
<dbReference type="GO" id="GO:0098882">
    <property type="term" value="F:structural constituent of presynaptic active zone"/>
    <property type="evidence" value="ECO:0007669"/>
    <property type="project" value="TreeGrafter"/>
</dbReference>
<keyword evidence="5 9" id="KW-0175">Coiled coil</keyword>
<keyword evidence="2" id="KW-0963">Cytoplasm</keyword>
<evidence type="ECO:0000256" key="1">
    <source>
        <dbReference type="ARBA" id="ARBA00004245"/>
    </source>
</evidence>
<dbReference type="InterPro" id="IPR019323">
    <property type="entry name" value="ELKS/CAST"/>
</dbReference>
<evidence type="ECO:0000256" key="8">
    <source>
        <dbReference type="ARBA" id="ARBA00034106"/>
    </source>
</evidence>
<dbReference type="Proteomes" id="UP001219518">
    <property type="component" value="Unassembled WGS sequence"/>
</dbReference>
<dbReference type="AlphaFoldDB" id="A0AAE1LBF1"/>
<proteinExistence type="predicted"/>
<keyword evidence="7" id="KW-0966">Cell projection</keyword>
<keyword evidence="6" id="KW-0206">Cytoskeleton</keyword>